<evidence type="ECO:0000256" key="10">
    <source>
        <dbReference type="ARBA" id="ARBA00023136"/>
    </source>
</evidence>
<dbReference type="InterPro" id="IPR003594">
    <property type="entry name" value="HATPase_dom"/>
</dbReference>
<dbReference type="RefSeq" id="WP_062768185.1">
    <property type="nucleotide sequence ID" value="NZ_CP121045.1"/>
</dbReference>
<evidence type="ECO:0000256" key="1">
    <source>
        <dbReference type="ARBA" id="ARBA00000085"/>
    </source>
</evidence>
<evidence type="ECO:0000256" key="3">
    <source>
        <dbReference type="ARBA" id="ARBA00012438"/>
    </source>
</evidence>
<proteinExistence type="predicted"/>
<feature type="region of interest" description="Disordered" evidence="11">
    <location>
        <begin position="124"/>
        <end position="146"/>
    </location>
</feature>
<evidence type="ECO:0000256" key="12">
    <source>
        <dbReference type="SAM" id="Phobius"/>
    </source>
</evidence>
<dbReference type="CDD" id="cd00082">
    <property type="entry name" value="HisKA"/>
    <property type="match status" value="1"/>
</dbReference>
<dbReference type="SUPFAM" id="SSF55874">
    <property type="entry name" value="ATPase domain of HSP90 chaperone/DNA topoisomerase II/histidine kinase"/>
    <property type="match status" value="1"/>
</dbReference>
<dbReference type="PROSITE" id="PS50109">
    <property type="entry name" value="HIS_KIN"/>
    <property type="match status" value="1"/>
</dbReference>
<dbReference type="GeneID" id="97243485"/>
<dbReference type="Pfam" id="PF02518">
    <property type="entry name" value="HATPase_c"/>
    <property type="match status" value="1"/>
</dbReference>
<evidence type="ECO:0000256" key="9">
    <source>
        <dbReference type="ARBA" id="ARBA00023012"/>
    </source>
</evidence>
<evidence type="ECO:0000313" key="15">
    <source>
        <dbReference type="EMBL" id="KYO50417.1"/>
    </source>
</evidence>
<dbReference type="InterPro" id="IPR003661">
    <property type="entry name" value="HisK_dim/P_dom"/>
</dbReference>
<evidence type="ECO:0000256" key="5">
    <source>
        <dbReference type="ARBA" id="ARBA00022679"/>
    </source>
</evidence>
<keyword evidence="7" id="KW-0418">Kinase</keyword>
<dbReference type="PANTHER" id="PTHR45436">
    <property type="entry name" value="SENSOR HISTIDINE KINASE YKOH"/>
    <property type="match status" value="1"/>
</dbReference>
<dbReference type="PROSITE" id="PS50885">
    <property type="entry name" value="HAMP"/>
    <property type="match status" value="1"/>
</dbReference>
<protein>
    <recommendedName>
        <fullName evidence="3">histidine kinase</fullName>
        <ecNumber evidence="3">2.7.13.3</ecNumber>
    </recommendedName>
</protein>
<keyword evidence="10 12" id="KW-0472">Membrane</keyword>
<evidence type="ECO:0000256" key="8">
    <source>
        <dbReference type="ARBA" id="ARBA00022989"/>
    </source>
</evidence>
<dbReference type="InterPro" id="IPR003660">
    <property type="entry name" value="HAMP_dom"/>
</dbReference>
<evidence type="ECO:0000313" key="16">
    <source>
        <dbReference type="Proteomes" id="UP000075787"/>
    </source>
</evidence>
<dbReference type="InterPro" id="IPR004358">
    <property type="entry name" value="Sig_transdc_His_kin-like_C"/>
</dbReference>
<evidence type="ECO:0000256" key="11">
    <source>
        <dbReference type="SAM" id="MobiDB-lite"/>
    </source>
</evidence>
<dbReference type="SUPFAM" id="SSF47384">
    <property type="entry name" value="Homodimeric domain of signal transducing histidine kinase"/>
    <property type="match status" value="1"/>
</dbReference>
<feature type="domain" description="Histidine kinase" evidence="13">
    <location>
        <begin position="278"/>
        <end position="487"/>
    </location>
</feature>
<keyword evidence="4" id="KW-0597">Phosphoprotein</keyword>
<dbReference type="CDD" id="cd00075">
    <property type="entry name" value="HATPase"/>
    <property type="match status" value="1"/>
</dbReference>
<gene>
    <name evidence="15" type="ORF">AUP44_13170</name>
</gene>
<reference evidence="15 16" key="1">
    <citation type="submission" date="2015-12" db="EMBL/GenBank/DDBJ databases">
        <title>Genome sequence of Tistrella mobilis MCCC 1A02139.</title>
        <authorList>
            <person name="Lu L."/>
            <person name="Lai Q."/>
            <person name="Shao Z."/>
            <person name="Qian P."/>
        </authorList>
    </citation>
    <scope>NUCLEOTIDE SEQUENCE [LARGE SCALE GENOMIC DNA]</scope>
    <source>
        <strain evidence="15 16">MCCC 1A02139</strain>
    </source>
</reference>
<evidence type="ECO:0000256" key="4">
    <source>
        <dbReference type="ARBA" id="ARBA00022553"/>
    </source>
</evidence>
<dbReference type="EMBL" id="LPZR01000199">
    <property type="protein sequence ID" value="KYO50417.1"/>
    <property type="molecule type" value="Genomic_DNA"/>
</dbReference>
<organism evidence="15 16">
    <name type="scientific">Tistrella mobilis</name>
    <dbReference type="NCBI Taxonomy" id="171437"/>
    <lineage>
        <taxon>Bacteria</taxon>
        <taxon>Pseudomonadati</taxon>
        <taxon>Pseudomonadota</taxon>
        <taxon>Alphaproteobacteria</taxon>
        <taxon>Geminicoccales</taxon>
        <taxon>Geminicoccaceae</taxon>
        <taxon>Tistrella</taxon>
    </lineage>
</organism>
<name>A0A162K3K5_9PROT</name>
<dbReference type="SMART" id="SM00387">
    <property type="entry name" value="HATPase_c"/>
    <property type="match status" value="1"/>
</dbReference>
<dbReference type="Gene3D" id="3.30.565.10">
    <property type="entry name" value="Histidine kinase-like ATPase, C-terminal domain"/>
    <property type="match status" value="1"/>
</dbReference>
<evidence type="ECO:0000259" key="14">
    <source>
        <dbReference type="PROSITE" id="PS50885"/>
    </source>
</evidence>
<evidence type="ECO:0000256" key="6">
    <source>
        <dbReference type="ARBA" id="ARBA00022692"/>
    </source>
</evidence>
<comment type="subcellular location">
    <subcellularLocation>
        <location evidence="2">Membrane</location>
        <topology evidence="2">Multi-pass membrane protein</topology>
    </subcellularLocation>
</comment>
<dbReference type="PRINTS" id="PR00344">
    <property type="entry name" value="BCTRLSENSOR"/>
</dbReference>
<keyword evidence="9" id="KW-0902">Two-component regulatory system</keyword>
<dbReference type="AlphaFoldDB" id="A0A162K3K5"/>
<dbReference type="OrthoDB" id="8673316at2"/>
<dbReference type="PANTHER" id="PTHR45436:SF15">
    <property type="entry name" value="SENSOR HISTIDINE KINASE CUSS"/>
    <property type="match status" value="1"/>
</dbReference>
<dbReference type="Gene3D" id="1.10.287.130">
    <property type="match status" value="1"/>
</dbReference>
<dbReference type="SMART" id="SM00388">
    <property type="entry name" value="HisKA"/>
    <property type="match status" value="1"/>
</dbReference>
<feature type="domain" description="HAMP" evidence="14">
    <location>
        <begin position="213"/>
        <end position="270"/>
    </location>
</feature>
<keyword evidence="8 12" id="KW-1133">Transmembrane helix</keyword>
<dbReference type="Pfam" id="PF00512">
    <property type="entry name" value="HisKA"/>
    <property type="match status" value="1"/>
</dbReference>
<feature type="compositionally biased region" description="Basic and acidic residues" evidence="11">
    <location>
        <begin position="124"/>
        <end position="136"/>
    </location>
</feature>
<keyword evidence="5" id="KW-0808">Transferase</keyword>
<dbReference type="InterPro" id="IPR036097">
    <property type="entry name" value="HisK_dim/P_sf"/>
</dbReference>
<dbReference type="GO" id="GO:0005886">
    <property type="term" value="C:plasma membrane"/>
    <property type="evidence" value="ECO:0007669"/>
    <property type="project" value="TreeGrafter"/>
</dbReference>
<dbReference type="InterPro" id="IPR005467">
    <property type="entry name" value="His_kinase_dom"/>
</dbReference>
<dbReference type="GO" id="GO:0000155">
    <property type="term" value="F:phosphorelay sensor kinase activity"/>
    <property type="evidence" value="ECO:0007669"/>
    <property type="project" value="InterPro"/>
</dbReference>
<dbReference type="Proteomes" id="UP000075787">
    <property type="component" value="Unassembled WGS sequence"/>
</dbReference>
<comment type="caution">
    <text evidence="15">The sequence shown here is derived from an EMBL/GenBank/DDBJ whole genome shotgun (WGS) entry which is preliminary data.</text>
</comment>
<evidence type="ECO:0000259" key="13">
    <source>
        <dbReference type="PROSITE" id="PS50109"/>
    </source>
</evidence>
<evidence type="ECO:0000256" key="7">
    <source>
        <dbReference type="ARBA" id="ARBA00022777"/>
    </source>
</evidence>
<feature type="transmembrane region" description="Helical" evidence="12">
    <location>
        <begin position="22"/>
        <end position="43"/>
    </location>
</feature>
<accession>A0A162K3K5</accession>
<evidence type="ECO:0000256" key="2">
    <source>
        <dbReference type="ARBA" id="ARBA00004141"/>
    </source>
</evidence>
<dbReference type="InterPro" id="IPR036890">
    <property type="entry name" value="HATPase_C_sf"/>
</dbReference>
<keyword evidence="6 12" id="KW-0812">Transmembrane</keyword>
<dbReference type="InterPro" id="IPR050428">
    <property type="entry name" value="TCS_sensor_his_kinase"/>
</dbReference>
<sequence length="489" mass="51523">MAGPDAYDRGRHDRGWSLSRRVAVRAALAALVVLAAMLAALVLELEDVRGDLDDQSLQTQARQVLRYMTIGAGGDPVFEPPAAIAALYADPAGNEAFALLDETGAFLLGSSGVRGPLSELLPAEDSRTSADADPHGLGDLGRPFRGEAAGRPVTGTGFRVQVDGRPLILQVGQGNDHPDVLADSLIEEFLENAAWWVIGSFTVLIGVTLWTIRSALAPLRRLSASAARIGPATSGVRLGGGAEGGDLPREVAPLVAAIDGALDRLDGALETQRVFVADAAHELRTPIAALRARIEATLPRDQAARITPDFDRLSRLADQLLRLAEVDTLAVAPGDRADLAAVARDVLAELAPLAVQRGRSLALDGAERPVPVQGRAEPLARLLRNLVENALACIPEDGTVTVRLVPAPAGDAEGPELLVDDNGPGIPPDRRARIFERFWRADRRRGDGAGLGLAIVQRIADAHGAGITVEDAPEGGARFRLRFPPPGRG</sequence>
<dbReference type="EC" id="2.7.13.3" evidence="3"/>
<comment type="catalytic activity">
    <reaction evidence="1">
        <text>ATP + protein L-histidine = ADP + protein N-phospho-L-histidine.</text>
        <dbReference type="EC" id="2.7.13.3"/>
    </reaction>
</comment>